<dbReference type="AlphaFoldDB" id="A0A9P9WVY6"/>
<evidence type="ECO:0000313" key="3">
    <source>
        <dbReference type="Proteomes" id="UP000829685"/>
    </source>
</evidence>
<reference evidence="2" key="1">
    <citation type="submission" date="2021-03" db="EMBL/GenBank/DDBJ databases">
        <title>Revisited historic fungal species revealed as producer of novel bioactive compounds through whole genome sequencing and comparative genomics.</title>
        <authorList>
            <person name="Vignolle G.A."/>
            <person name="Hochenegger N."/>
            <person name="Mach R.L."/>
            <person name="Mach-Aigner A.R."/>
            <person name="Javad Rahimi M."/>
            <person name="Salim K.A."/>
            <person name="Chan C.M."/>
            <person name="Lim L.B.L."/>
            <person name="Cai F."/>
            <person name="Druzhinina I.S."/>
            <person name="U'Ren J.M."/>
            <person name="Derntl C."/>
        </authorList>
    </citation>
    <scope>NUCLEOTIDE SEQUENCE</scope>
    <source>
        <strain evidence="2">TUCIM 5799</strain>
    </source>
</reference>
<protein>
    <submittedName>
        <fullName evidence="2">Uncharacterized protein</fullName>
    </submittedName>
</protein>
<dbReference type="EMBL" id="JAFIMR010000003">
    <property type="protein sequence ID" value="KAI1880239.1"/>
    <property type="molecule type" value="Genomic_DNA"/>
</dbReference>
<proteinExistence type="predicted"/>
<gene>
    <name evidence="2" type="ORF">JX265_001860</name>
</gene>
<accession>A0A9P9WVY6</accession>
<keyword evidence="1" id="KW-0732">Signal</keyword>
<sequence>MFVCGLLGWRAMIVGISLFHLYPATSASSLNPPIGQKPLFATVNEVHGYNYSIGFSLQSSFGAAAAIIDKFDGQTATVARVFHGGAEYERVMTRLSLETSRHIAPPYDDDGQFWADQPRKVVREALKAAQLPASYEVLILAQVIQRLRSEIESTLGIEIQEAVFAASHLVALYQDDIQDAAAYSGIKYVIPKGLHDPFVWETAAAYAGHGFGLCKHWQDDDACADEGKQMPSETILAVHYSRTALTVSLTVISQALWAWEPDYRRVENFTLGSDSIKSYPNREDYWTDVKDTILSINTQFPLFPKPGKVLVTGDLDGGDFIDFLRSTMEEYLGTAPHFLTNDTTTAAAKGAAQFMRRGPAAWSP</sequence>
<comment type="caution">
    <text evidence="2">The sequence shown here is derived from an EMBL/GenBank/DDBJ whole genome shotgun (WGS) entry which is preliminary data.</text>
</comment>
<evidence type="ECO:0000313" key="2">
    <source>
        <dbReference type="EMBL" id="KAI1880239.1"/>
    </source>
</evidence>
<evidence type="ECO:0000256" key="1">
    <source>
        <dbReference type="SAM" id="SignalP"/>
    </source>
</evidence>
<dbReference type="Proteomes" id="UP000829685">
    <property type="component" value="Unassembled WGS sequence"/>
</dbReference>
<keyword evidence="3" id="KW-1185">Reference proteome</keyword>
<feature type="chain" id="PRO_5040220034" evidence="1">
    <location>
        <begin position="28"/>
        <end position="364"/>
    </location>
</feature>
<organism evidence="2 3">
    <name type="scientific">Neoarthrinium moseri</name>
    <dbReference type="NCBI Taxonomy" id="1658444"/>
    <lineage>
        <taxon>Eukaryota</taxon>
        <taxon>Fungi</taxon>
        <taxon>Dikarya</taxon>
        <taxon>Ascomycota</taxon>
        <taxon>Pezizomycotina</taxon>
        <taxon>Sordariomycetes</taxon>
        <taxon>Xylariomycetidae</taxon>
        <taxon>Amphisphaeriales</taxon>
        <taxon>Apiosporaceae</taxon>
        <taxon>Neoarthrinium</taxon>
    </lineage>
</organism>
<name>A0A9P9WVY6_9PEZI</name>
<feature type="signal peptide" evidence="1">
    <location>
        <begin position="1"/>
        <end position="27"/>
    </location>
</feature>